<dbReference type="InterPro" id="IPR002818">
    <property type="entry name" value="DJ-1/PfpI"/>
</dbReference>
<dbReference type="HOGENOM" id="CLU_000445_44_8_11"/>
<organism evidence="2 3">
    <name type="scientific">Acidimicrobium ferrooxidans (strain DSM 10331 / JCM 15462 / NBRC 103882 / ICP)</name>
    <dbReference type="NCBI Taxonomy" id="525909"/>
    <lineage>
        <taxon>Bacteria</taxon>
        <taxon>Bacillati</taxon>
        <taxon>Actinomycetota</taxon>
        <taxon>Acidimicrobiia</taxon>
        <taxon>Acidimicrobiales</taxon>
        <taxon>Acidimicrobiaceae</taxon>
        <taxon>Acidimicrobium</taxon>
    </lineage>
</organism>
<accession>C7M051</accession>
<dbReference type="SUPFAM" id="SSF52317">
    <property type="entry name" value="Class I glutamine amidotransferase-like"/>
    <property type="match status" value="1"/>
</dbReference>
<dbReference type="InterPro" id="IPR029062">
    <property type="entry name" value="Class_I_gatase-like"/>
</dbReference>
<proteinExistence type="predicted"/>
<dbReference type="AlphaFoldDB" id="C7M051"/>
<evidence type="ECO:0000313" key="2">
    <source>
        <dbReference type="EMBL" id="ACU54359.1"/>
    </source>
</evidence>
<dbReference type="EMBL" id="CP001631">
    <property type="protein sequence ID" value="ACU54359.1"/>
    <property type="molecule type" value="Genomic_DNA"/>
</dbReference>
<dbReference type="eggNOG" id="COG4977">
    <property type="taxonomic scope" value="Bacteria"/>
</dbReference>
<gene>
    <name evidence="2" type="ordered locus">Afer_1435</name>
</gene>
<dbReference type="PANTHER" id="PTHR43130:SF15">
    <property type="entry name" value="THIJ_PFPI FAMILY PROTEIN (AFU_ORTHOLOGUE AFUA_5G14240)"/>
    <property type="match status" value="1"/>
</dbReference>
<dbReference type="OrthoDB" id="3992151at2"/>
<dbReference type="Pfam" id="PF01965">
    <property type="entry name" value="DJ-1_PfpI"/>
    <property type="match status" value="1"/>
</dbReference>
<dbReference type="CDD" id="cd03139">
    <property type="entry name" value="GATase1_PfpI_2"/>
    <property type="match status" value="1"/>
</dbReference>
<dbReference type="Proteomes" id="UP000000771">
    <property type="component" value="Chromosome"/>
</dbReference>
<dbReference type="Gene3D" id="3.40.50.880">
    <property type="match status" value="1"/>
</dbReference>
<dbReference type="RefSeq" id="WP_015798842.1">
    <property type="nucleotide sequence ID" value="NC_013124.1"/>
</dbReference>
<dbReference type="InterPro" id="IPR052158">
    <property type="entry name" value="INH-QAR"/>
</dbReference>
<sequence>MSQQVAVVVFDGFELLDACGPMELLGALADQFAIAVVGPTTAPVRSTQGPRLCVDTTYADAPVADIVLVPGGRGTRELVDDHDFLAWLRTWASAATLVSSVCTGSALLGAAGLLDGYRATSNKRALAWVMEQAPQVRWEAQARWVEDRDRWTSSGIAAGLDMTVALVASLCGDETAMELARTLELEPNRDPTRDPFAAS</sequence>
<dbReference type="PANTHER" id="PTHR43130">
    <property type="entry name" value="ARAC-FAMILY TRANSCRIPTIONAL REGULATOR"/>
    <property type="match status" value="1"/>
</dbReference>
<evidence type="ECO:0000313" key="3">
    <source>
        <dbReference type="Proteomes" id="UP000000771"/>
    </source>
</evidence>
<reference evidence="2 3" key="1">
    <citation type="journal article" date="2009" name="Stand. Genomic Sci.">
        <title>Complete genome sequence of Acidimicrobium ferrooxidans type strain (ICP).</title>
        <authorList>
            <person name="Clum A."/>
            <person name="Nolan M."/>
            <person name="Lang E."/>
            <person name="Glavina Del Rio T."/>
            <person name="Tice H."/>
            <person name="Copeland A."/>
            <person name="Cheng J.F."/>
            <person name="Lucas S."/>
            <person name="Chen F."/>
            <person name="Bruce D."/>
            <person name="Goodwin L."/>
            <person name="Pitluck S."/>
            <person name="Ivanova N."/>
            <person name="Mavrommatis K."/>
            <person name="Mikhailova N."/>
            <person name="Pati A."/>
            <person name="Chen A."/>
            <person name="Palaniappan K."/>
            <person name="Goker M."/>
            <person name="Spring S."/>
            <person name="Land M."/>
            <person name="Hauser L."/>
            <person name="Chang Y.J."/>
            <person name="Jeffries C.C."/>
            <person name="Chain P."/>
            <person name="Bristow J."/>
            <person name="Eisen J.A."/>
            <person name="Markowitz V."/>
            <person name="Hugenholtz P."/>
            <person name="Kyrpides N.C."/>
            <person name="Klenk H.P."/>
            <person name="Lapidus A."/>
        </authorList>
    </citation>
    <scope>NUCLEOTIDE SEQUENCE [LARGE SCALE GENOMIC DNA]</scope>
    <source>
        <strain evidence="3">DSM 10331 / JCM 15462 / NBRC 103882 / ICP</strain>
    </source>
</reference>
<feature type="domain" description="DJ-1/PfpI" evidence="1">
    <location>
        <begin position="4"/>
        <end position="168"/>
    </location>
</feature>
<dbReference type="KEGG" id="afo:Afer_1435"/>
<evidence type="ECO:0000259" key="1">
    <source>
        <dbReference type="Pfam" id="PF01965"/>
    </source>
</evidence>
<name>C7M051_ACIFD</name>
<protein>
    <submittedName>
        <fullName evidence="2">ThiJ/PfpI domain protein</fullName>
    </submittedName>
</protein>
<keyword evidence="3" id="KW-1185">Reference proteome</keyword>